<dbReference type="Pfam" id="PF12686">
    <property type="entry name" value="DUF3800"/>
    <property type="match status" value="1"/>
</dbReference>
<name>A0A7W6DTH8_9RHOB</name>
<dbReference type="AlphaFoldDB" id="A0A7W6DTH8"/>
<keyword evidence="2" id="KW-1185">Reference proteome</keyword>
<organism evidence="1 2">
    <name type="scientific">Sagittula marina</name>
    <dbReference type="NCBI Taxonomy" id="943940"/>
    <lineage>
        <taxon>Bacteria</taxon>
        <taxon>Pseudomonadati</taxon>
        <taxon>Pseudomonadota</taxon>
        <taxon>Alphaproteobacteria</taxon>
        <taxon>Rhodobacterales</taxon>
        <taxon>Roseobacteraceae</taxon>
        <taxon>Sagittula</taxon>
    </lineage>
</organism>
<protein>
    <recommendedName>
        <fullName evidence="3">DUF3800 domain-containing protein</fullName>
    </recommendedName>
</protein>
<reference evidence="1 2" key="1">
    <citation type="submission" date="2020-08" db="EMBL/GenBank/DDBJ databases">
        <title>Genomic Encyclopedia of Type Strains, Phase IV (KMG-IV): sequencing the most valuable type-strain genomes for metagenomic binning, comparative biology and taxonomic classification.</title>
        <authorList>
            <person name="Goeker M."/>
        </authorList>
    </citation>
    <scope>NUCLEOTIDE SEQUENCE [LARGE SCALE GENOMIC DNA]</scope>
    <source>
        <strain evidence="1 2">DSM 102235</strain>
    </source>
</reference>
<evidence type="ECO:0000313" key="2">
    <source>
        <dbReference type="Proteomes" id="UP000541426"/>
    </source>
</evidence>
<sequence length="246" mass="28338">MTYIAYLDEFGHIGPYISRDDPRHNDSPVFGLAGLVLPIEEVRSFGTWFYQRKSELLAFEIERSGTPAAIWEKKGSALYTVKNVETYQELRHFTSRMFNKIKAVGGFAFYVGQGKPHSAEEHDPNALYRHILREAIKRIDQHCEEDCDPCERFLLTLDEHDQRDALITQAAVAMYGADRRRCLVEPPFQVESHRYQTMQAADWIAGLVGRLGAYWKAPDEFPENEIFARYFATRVHSCAVRSGIRD</sequence>
<proteinExistence type="predicted"/>
<comment type="caution">
    <text evidence="1">The sequence shown here is derived from an EMBL/GenBank/DDBJ whole genome shotgun (WGS) entry which is preliminary data.</text>
</comment>
<evidence type="ECO:0008006" key="3">
    <source>
        <dbReference type="Google" id="ProtNLM"/>
    </source>
</evidence>
<dbReference type="InterPro" id="IPR024524">
    <property type="entry name" value="DUF3800"/>
</dbReference>
<evidence type="ECO:0000313" key="1">
    <source>
        <dbReference type="EMBL" id="MBB3988509.1"/>
    </source>
</evidence>
<dbReference type="RefSeq" id="WP_343056072.1">
    <property type="nucleotide sequence ID" value="NZ_JACIEJ010000026.1"/>
</dbReference>
<dbReference type="Proteomes" id="UP000541426">
    <property type="component" value="Unassembled WGS sequence"/>
</dbReference>
<gene>
    <name evidence="1" type="ORF">GGQ68_004866</name>
</gene>
<accession>A0A7W6DTH8</accession>
<dbReference type="EMBL" id="JACIEJ010000026">
    <property type="protein sequence ID" value="MBB3988509.1"/>
    <property type="molecule type" value="Genomic_DNA"/>
</dbReference>